<dbReference type="InterPro" id="IPR036803">
    <property type="entry name" value="Porphobilinogen_deaminase_C_sf"/>
</dbReference>
<reference evidence="12" key="2">
    <citation type="submission" date="2023-11" db="UniProtKB">
        <authorList>
            <consortium name="WormBaseParasite"/>
        </authorList>
    </citation>
    <scope>IDENTIFICATION</scope>
</reference>
<sequence>MLDPRSGNVIRVGSRRSTLALLQTQMAIDLLVKKNLGLKFKVVEMTTVGDRILSVELSKIGDKSLFTKELEKALLDKEVDFVVHSLKDVPTALPDGLVLGCIFTRSSPEDVVLMAPHNRGLKLRDLPVGSIVGTSAVRRVATLSRQYPHLKFVSVRGNLNTRLAKLDGLWTPQSDEPCVSIQTVKYDAIILAKAGVDRMGWSERIDEVLSTSFHAVSQGALACECRRHDSFILDLLSRIHNESAALTSISERSLMRQLDGGCSIPISVRSYFTSKGNREHFKLTLHANILSIDGIKSVEESASVIFPETMSVDSNCETDVNPNNHKHNSEGNMSVRENSMKLISSPSEVYFISSKHIHPEVSIEKVYSV</sequence>
<dbReference type="Gene3D" id="3.30.160.40">
    <property type="entry name" value="Porphobilinogen deaminase, C-terminal domain"/>
    <property type="match status" value="1"/>
</dbReference>
<dbReference type="FunFam" id="3.40.190.10:FF:000005">
    <property type="entry name" value="Porphobilinogen deaminase"/>
    <property type="match status" value="1"/>
</dbReference>
<evidence type="ECO:0000256" key="3">
    <source>
        <dbReference type="ARBA" id="ARBA00004735"/>
    </source>
</evidence>
<organism evidence="11 12">
    <name type="scientific">Trichobilharzia regenti</name>
    <name type="common">Nasal bird schistosome</name>
    <dbReference type="NCBI Taxonomy" id="157069"/>
    <lineage>
        <taxon>Eukaryota</taxon>
        <taxon>Metazoa</taxon>
        <taxon>Spiralia</taxon>
        <taxon>Lophotrochozoa</taxon>
        <taxon>Platyhelminthes</taxon>
        <taxon>Trematoda</taxon>
        <taxon>Digenea</taxon>
        <taxon>Strigeidida</taxon>
        <taxon>Schistosomatoidea</taxon>
        <taxon>Schistosomatidae</taxon>
        <taxon>Trichobilharzia</taxon>
    </lineage>
</organism>
<proteinExistence type="inferred from homology"/>
<feature type="domain" description="Porphobilinogen deaminase C-terminal" evidence="10">
    <location>
        <begin position="246"/>
        <end position="303"/>
    </location>
</feature>
<reference evidence="11" key="1">
    <citation type="submission" date="2022-06" db="EMBL/GenBank/DDBJ databases">
        <authorList>
            <person name="Berger JAMES D."/>
            <person name="Berger JAMES D."/>
        </authorList>
    </citation>
    <scope>NUCLEOTIDE SEQUENCE [LARGE SCALE GENOMIC DNA]</scope>
</reference>
<evidence type="ECO:0000259" key="9">
    <source>
        <dbReference type="Pfam" id="PF01379"/>
    </source>
</evidence>
<dbReference type="AlphaFoldDB" id="A0AA85J969"/>
<dbReference type="GO" id="GO:0006783">
    <property type="term" value="P:heme biosynthetic process"/>
    <property type="evidence" value="ECO:0007669"/>
    <property type="project" value="TreeGrafter"/>
</dbReference>
<evidence type="ECO:0000256" key="4">
    <source>
        <dbReference type="ARBA" id="ARBA00005638"/>
    </source>
</evidence>
<evidence type="ECO:0000256" key="5">
    <source>
        <dbReference type="ARBA" id="ARBA00012655"/>
    </source>
</evidence>
<accession>A0AA85J969</accession>
<dbReference type="Pfam" id="PF01379">
    <property type="entry name" value="Porphobil_deam"/>
    <property type="match status" value="1"/>
</dbReference>
<comment type="cofactor">
    <cofactor evidence="1">
        <name>dipyrromethane</name>
        <dbReference type="ChEBI" id="CHEBI:60342"/>
    </cofactor>
</comment>
<dbReference type="GO" id="GO:0004418">
    <property type="term" value="F:hydroxymethylbilane synthase activity"/>
    <property type="evidence" value="ECO:0007669"/>
    <property type="project" value="UniProtKB-EC"/>
</dbReference>
<dbReference type="Gene3D" id="3.40.190.10">
    <property type="entry name" value="Periplasmic binding protein-like II"/>
    <property type="match status" value="2"/>
</dbReference>
<evidence type="ECO:0000313" key="11">
    <source>
        <dbReference type="Proteomes" id="UP000050795"/>
    </source>
</evidence>
<dbReference type="WBParaSite" id="TREG1_138960.2">
    <property type="protein sequence ID" value="TREG1_138960.2"/>
    <property type="gene ID" value="TREG1_138960"/>
</dbReference>
<dbReference type="PANTHER" id="PTHR11557">
    <property type="entry name" value="PORPHOBILINOGEN DEAMINASE"/>
    <property type="match status" value="1"/>
</dbReference>
<comment type="pathway">
    <text evidence="3">Porphyrin-containing compound metabolism; protoporphyrin-IX biosynthesis; coproporphyrinogen-III from 5-aminolevulinate: step 2/4.</text>
</comment>
<dbReference type="NCBIfam" id="TIGR00212">
    <property type="entry name" value="hemC"/>
    <property type="match status" value="1"/>
</dbReference>
<dbReference type="Pfam" id="PF03900">
    <property type="entry name" value="Porphobil_deamC"/>
    <property type="match status" value="1"/>
</dbReference>
<evidence type="ECO:0000256" key="6">
    <source>
        <dbReference type="ARBA" id="ARBA00022679"/>
    </source>
</evidence>
<evidence type="ECO:0000256" key="2">
    <source>
        <dbReference type="ARBA" id="ARBA00002869"/>
    </source>
</evidence>
<dbReference type="EC" id="2.5.1.61" evidence="5"/>
<feature type="domain" description="Porphobilinogen deaminase N-terminal" evidence="9">
    <location>
        <begin position="10"/>
        <end position="232"/>
    </location>
</feature>
<dbReference type="InterPro" id="IPR022418">
    <property type="entry name" value="Porphobilinogen_deaminase_C"/>
</dbReference>
<comment type="similarity">
    <text evidence="4">Belongs to the HMBS family.</text>
</comment>
<dbReference type="PANTHER" id="PTHR11557:SF0">
    <property type="entry name" value="PORPHOBILINOGEN DEAMINASE"/>
    <property type="match status" value="1"/>
</dbReference>
<dbReference type="GO" id="GO:0005737">
    <property type="term" value="C:cytoplasm"/>
    <property type="evidence" value="ECO:0007669"/>
    <property type="project" value="TreeGrafter"/>
</dbReference>
<dbReference type="InterPro" id="IPR000860">
    <property type="entry name" value="HemC"/>
</dbReference>
<name>A0AA85J969_TRIRE</name>
<dbReference type="PIRSF" id="PIRSF001438">
    <property type="entry name" value="4pyrrol_synth_OHMeBilane_synth"/>
    <property type="match status" value="1"/>
</dbReference>
<evidence type="ECO:0000256" key="1">
    <source>
        <dbReference type="ARBA" id="ARBA00001916"/>
    </source>
</evidence>
<evidence type="ECO:0000256" key="8">
    <source>
        <dbReference type="ARBA" id="ARBA00033064"/>
    </source>
</evidence>
<dbReference type="PRINTS" id="PR00151">
    <property type="entry name" value="PORPHBDMNASE"/>
</dbReference>
<dbReference type="SUPFAM" id="SSF54782">
    <property type="entry name" value="Porphobilinogen deaminase (hydroxymethylbilane synthase), C-terminal domain"/>
    <property type="match status" value="1"/>
</dbReference>
<dbReference type="FunFam" id="3.40.190.10:FF:000004">
    <property type="entry name" value="Porphobilinogen deaminase"/>
    <property type="match status" value="1"/>
</dbReference>
<dbReference type="PROSITE" id="PS00533">
    <property type="entry name" value="PORPHOBILINOGEN_DEAM"/>
    <property type="match status" value="1"/>
</dbReference>
<evidence type="ECO:0000256" key="7">
    <source>
        <dbReference type="ARBA" id="ARBA00023244"/>
    </source>
</evidence>
<evidence type="ECO:0000259" key="10">
    <source>
        <dbReference type="Pfam" id="PF03900"/>
    </source>
</evidence>
<keyword evidence="11" id="KW-1185">Reference proteome</keyword>
<protein>
    <recommendedName>
        <fullName evidence="5">hydroxymethylbilane synthase</fullName>
        <ecNumber evidence="5">2.5.1.61</ecNumber>
    </recommendedName>
    <alternativeName>
        <fullName evidence="8">Hydroxymethylbilane synthase</fullName>
    </alternativeName>
</protein>
<evidence type="ECO:0000313" key="12">
    <source>
        <dbReference type="WBParaSite" id="TREG1_138960.2"/>
    </source>
</evidence>
<dbReference type="InterPro" id="IPR022417">
    <property type="entry name" value="Porphobilin_deaminase_N"/>
</dbReference>
<keyword evidence="7" id="KW-0627">Porphyrin biosynthesis</keyword>
<dbReference type="InterPro" id="IPR022419">
    <property type="entry name" value="Porphobilin_deaminase_cofac_BS"/>
</dbReference>
<dbReference type="SUPFAM" id="SSF53850">
    <property type="entry name" value="Periplasmic binding protein-like II"/>
    <property type="match status" value="1"/>
</dbReference>
<dbReference type="Proteomes" id="UP000050795">
    <property type="component" value="Unassembled WGS sequence"/>
</dbReference>
<comment type="function">
    <text evidence="2">Tetrapolymerization of the monopyrrole PBG into the hydroxymethylbilane pre-uroporphyrinogen in several discrete steps.</text>
</comment>
<keyword evidence="6" id="KW-0808">Transferase</keyword>